<gene>
    <name evidence="2" type="ORF">GH723_00120</name>
</gene>
<dbReference type="KEGG" id="atq:GH723_00120"/>
<evidence type="ECO:0000313" key="2">
    <source>
        <dbReference type="EMBL" id="QGG93641.1"/>
    </source>
</evidence>
<name>A0A5Q2RGA8_9ACTN</name>
<evidence type="ECO:0000256" key="1">
    <source>
        <dbReference type="SAM" id="MobiDB-lite"/>
    </source>
</evidence>
<protein>
    <recommendedName>
        <fullName evidence="4">PPE domain-containing protein</fullName>
    </recommendedName>
</protein>
<reference evidence="2 3" key="1">
    <citation type="submission" date="2019-11" db="EMBL/GenBank/DDBJ databases">
        <authorList>
            <person name="He Y."/>
        </authorList>
    </citation>
    <scope>NUCLEOTIDE SEQUENCE [LARGE SCALE GENOMIC DNA]</scope>
    <source>
        <strain evidence="2 3">SCSIO 58843</strain>
    </source>
</reference>
<evidence type="ECO:0008006" key="4">
    <source>
        <dbReference type="Google" id="ProtNLM"/>
    </source>
</evidence>
<keyword evidence="3" id="KW-1185">Reference proteome</keyword>
<feature type="region of interest" description="Disordered" evidence="1">
    <location>
        <begin position="118"/>
        <end position="148"/>
    </location>
</feature>
<dbReference type="AlphaFoldDB" id="A0A5Q2RGA8"/>
<proteinExistence type="predicted"/>
<accession>A0A5Q2RGA8</accession>
<organism evidence="2 3">
    <name type="scientific">Actinomarinicola tropica</name>
    <dbReference type="NCBI Taxonomy" id="2789776"/>
    <lineage>
        <taxon>Bacteria</taxon>
        <taxon>Bacillati</taxon>
        <taxon>Actinomycetota</taxon>
        <taxon>Acidimicrobiia</taxon>
        <taxon>Acidimicrobiales</taxon>
        <taxon>Iamiaceae</taxon>
        <taxon>Actinomarinicola</taxon>
    </lineage>
</organism>
<dbReference type="RefSeq" id="WP_153757747.1">
    <property type="nucleotide sequence ID" value="NZ_CP045851.1"/>
</dbReference>
<dbReference type="Proteomes" id="UP000334019">
    <property type="component" value="Chromosome"/>
</dbReference>
<sequence length="148" mass="16400">MTTGDAVGFDFEGSLQLARQLWQLADLIQSEDADREVDADTATAKFEGPHADSFVARREQERTSRTTVISALRDDARNWAEAWATAMDQQNKNNRAARVEEIRENRGALERFGDLFVGDDSDEQVPMPDPVAVPSAPDFAPTATPNVY</sequence>
<dbReference type="EMBL" id="CP045851">
    <property type="protein sequence ID" value="QGG93641.1"/>
    <property type="molecule type" value="Genomic_DNA"/>
</dbReference>
<evidence type="ECO:0000313" key="3">
    <source>
        <dbReference type="Proteomes" id="UP000334019"/>
    </source>
</evidence>